<proteinExistence type="predicted"/>
<organism evidence="10 11">
    <name type="scientific">Mauremys mutica</name>
    <name type="common">yellowpond turtle</name>
    <dbReference type="NCBI Taxonomy" id="74926"/>
    <lineage>
        <taxon>Eukaryota</taxon>
        <taxon>Metazoa</taxon>
        <taxon>Chordata</taxon>
        <taxon>Craniata</taxon>
        <taxon>Vertebrata</taxon>
        <taxon>Euteleostomi</taxon>
        <taxon>Archelosauria</taxon>
        <taxon>Testudinata</taxon>
        <taxon>Testudines</taxon>
        <taxon>Cryptodira</taxon>
        <taxon>Durocryptodira</taxon>
        <taxon>Testudinoidea</taxon>
        <taxon>Geoemydidae</taxon>
        <taxon>Geoemydinae</taxon>
        <taxon>Mauremys</taxon>
    </lineage>
</organism>
<keyword evidence="4" id="KW-1133">Transmembrane helix</keyword>
<evidence type="ECO:0000259" key="8">
    <source>
        <dbReference type="Pfam" id="PF20266"/>
    </source>
</evidence>
<dbReference type="PANTHER" id="PTHR16451">
    <property type="entry name" value="MITOCHONDRIAL DYNAMICS PROTEINS 49/51 FAMILY MEMBER"/>
    <property type="match status" value="1"/>
</dbReference>
<keyword evidence="6" id="KW-0472">Membrane</keyword>
<comment type="subcellular location">
    <subcellularLocation>
        <location evidence="1">Mitochondrion outer membrane</location>
        <topology evidence="1">Single-pass membrane protein</topology>
    </subcellularLocation>
</comment>
<reference evidence="10" key="1">
    <citation type="submission" date="2021-09" db="EMBL/GenBank/DDBJ databases">
        <title>The genome of Mauremys mutica provides insights into the evolution of semi-aquatic lifestyle.</title>
        <authorList>
            <person name="Gong S."/>
            <person name="Gao Y."/>
        </authorList>
    </citation>
    <scope>NUCLEOTIDE SEQUENCE</scope>
    <source>
        <strain evidence="10">MM-2020</strain>
        <tissue evidence="10">Muscle</tissue>
    </source>
</reference>
<dbReference type="Proteomes" id="UP000827986">
    <property type="component" value="Unassembled WGS sequence"/>
</dbReference>
<evidence type="ECO:0000256" key="6">
    <source>
        <dbReference type="ARBA" id="ARBA00023136"/>
    </source>
</evidence>
<dbReference type="Gene3D" id="3.30.460.90">
    <property type="match status" value="1"/>
</dbReference>
<evidence type="ECO:0000256" key="5">
    <source>
        <dbReference type="ARBA" id="ARBA00023128"/>
    </source>
</evidence>
<dbReference type="InterPro" id="IPR024810">
    <property type="entry name" value="MAB21L/cGLR"/>
</dbReference>
<name>A0A9D4B733_9SAUR</name>
<evidence type="ECO:0000313" key="10">
    <source>
        <dbReference type="EMBL" id="KAH1183703.1"/>
    </source>
</evidence>
<keyword evidence="5" id="KW-0496">Mitochondrion</keyword>
<dbReference type="GO" id="GO:0005741">
    <property type="term" value="C:mitochondrial outer membrane"/>
    <property type="evidence" value="ECO:0007669"/>
    <property type="project" value="UniProtKB-SubCell"/>
</dbReference>
<evidence type="ECO:0000256" key="2">
    <source>
        <dbReference type="ARBA" id="ARBA00022692"/>
    </source>
</evidence>
<dbReference type="SMART" id="SM01265">
    <property type="entry name" value="Mab-21"/>
    <property type="match status" value="1"/>
</dbReference>
<feature type="region of interest" description="Disordered" evidence="7">
    <location>
        <begin position="144"/>
        <end position="163"/>
    </location>
</feature>
<evidence type="ECO:0000256" key="3">
    <source>
        <dbReference type="ARBA" id="ARBA00022787"/>
    </source>
</evidence>
<evidence type="ECO:0000259" key="9">
    <source>
        <dbReference type="Pfam" id="PF21297"/>
    </source>
</evidence>
<dbReference type="EMBL" id="JAHDVG010000465">
    <property type="protein sequence ID" value="KAH1183703.1"/>
    <property type="molecule type" value="Genomic_DNA"/>
</dbReference>
<dbReference type="InterPro" id="IPR049097">
    <property type="entry name" value="MID51-like_C"/>
</dbReference>
<dbReference type="FunFam" id="1.10.1410.40:FF:000003">
    <property type="entry name" value="Mitochondrial dynamics protein MID51"/>
    <property type="match status" value="1"/>
</dbReference>
<dbReference type="PANTHER" id="PTHR16451:SF11">
    <property type="entry name" value="MITOCHONDRIAL DYNAMICS PROTEIN MID49"/>
    <property type="match status" value="1"/>
</dbReference>
<evidence type="ECO:0000313" key="11">
    <source>
        <dbReference type="Proteomes" id="UP000827986"/>
    </source>
</evidence>
<evidence type="ECO:0000256" key="1">
    <source>
        <dbReference type="ARBA" id="ARBA00004572"/>
    </source>
</evidence>
<dbReference type="GO" id="GO:0090141">
    <property type="term" value="P:positive regulation of mitochondrial fission"/>
    <property type="evidence" value="ECO:0007669"/>
    <property type="project" value="TreeGrafter"/>
</dbReference>
<dbReference type="Pfam" id="PF20266">
    <property type="entry name" value="Mab-21_C"/>
    <property type="match status" value="1"/>
</dbReference>
<dbReference type="GO" id="GO:0007005">
    <property type="term" value="P:mitochondrion organization"/>
    <property type="evidence" value="ECO:0007669"/>
    <property type="project" value="InterPro"/>
</dbReference>
<dbReference type="InterPro" id="IPR045909">
    <property type="entry name" value="MID49/MID51"/>
</dbReference>
<protein>
    <recommendedName>
        <fullName evidence="12">Mitochondrial dynamics protein MID49</fullName>
    </recommendedName>
</protein>
<dbReference type="AlphaFoldDB" id="A0A9D4B733"/>
<gene>
    <name evidence="10" type="ORF">KIL84_014319</name>
</gene>
<accession>A0A9D4B733</accession>
<keyword evidence="2" id="KW-0812">Transmembrane</keyword>
<evidence type="ECO:0000256" key="7">
    <source>
        <dbReference type="SAM" id="MobiDB-lite"/>
    </source>
</evidence>
<keyword evidence="3" id="KW-1000">Mitochondrion outer membrane</keyword>
<sequence length="503" mass="55773">MPSTVGPQLGQATVTISELPKSQDIREDPEPTKLHRLNMADLVHKRGKRRDDNGLGGAVDFLLANARLVLGVGGAAVLAIATLVVKRLIDRATSSPDEDDTKAEQKSIKESWQDLSLIKAVPKPPKKQSRADLSESLLSPSATLPAQAAEPCGRPTSPETPQVESRTLLCLTFQEKLLSYYRNHVTIPETEVALGKQLAKDICIELQSFLQNKCPELPFGSMFLSGSLCDDLQVVAADHVCFMLPLVLENTLWSLIPGEDTIVKDPQFWMIRRTDMGYFPRGSSPWDKFIVGGYLSSNVINEALHKMLVASVNWPAIGSMLECLIRPVMASEELKLEVTHYETQLNITLCPVTEAGGKVLLAKPPKGLVENLWRQSFYRSEVSKLKDLDAADSGARRCCLKILKGICKNHPFLSKLTGSHLTHVLLHLSETESDWAEEALPARFQHMLEALVGYLETGFLPCYFNSQINLFCELLEEEIDEMGYALYSAVSQPDLLLQEHVDK</sequence>
<dbReference type="Gene3D" id="1.10.1410.40">
    <property type="match status" value="1"/>
</dbReference>
<feature type="domain" description="Mitochondrial dynamics protein MID51-like C-terminal" evidence="9">
    <location>
        <begin position="191"/>
        <end position="381"/>
    </location>
</feature>
<comment type="caution">
    <text evidence="10">The sequence shown here is derived from an EMBL/GenBank/DDBJ whole genome shotgun (WGS) entry which is preliminary data.</text>
</comment>
<feature type="domain" description="Mab-21-like HhH/H2TH-like" evidence="8">
    <location>
        <begin position="396"/>
        <end position="482"/>
    </location>
</feature>
<dbReference type="InterPro" id="IPR046906">
    <property type="entry name" value="Mab-21_HhH/H2TH-like"/>
</dbReference>
<evidence type="ECO:0008006" key="12">
    <source>
        <dbReference type="Google" id="ProtNLM"/>
    </source>
</evidence>
<dbReference type="Pfam" id="PF21297">
    <property type="entry name" value="MID51-like_C"/>
    <property type="match status" value="1"/>
</dbReference>
<keyword evidence="11" id="KW-1185">Reference proteome</keyword>
<evidence type="ECO:0000256" key="4">
    <source>
        <dbReference type="ARBA" id="ARBA00022989"/>
    </source>
</evidence>